<dbReference type="EMBL" id="CP050124">
    <property type="protein sequence ID" value="QIP40517.1"/>
    <property type="molecule type" value="Genomic_DNA"/>
</dbReference>
<accession>A0A5P3G9W3</accession>
<organism evidence="1 2">
    <name type="scientific">Rhodococcus erythropolis</name>
    <name type="common">Arthrobacter picolinophilus</name>
    <dbReference type="NCBI Taxonomy" id="1833"/>
    <lineage>
        <taxon>Bacteria</taxon>
        <taxon>Bacillati</taxon>
        <taxon>Actinomycetota</taxon>
        <taxon>Actinomycetes</taxon>
        <taxon>Mycobacteriales</taxon>
        <taxon>Nocardiaceae</taxon>
        <taxon>Rhodococcus</taxon>
        <taxon>Rhodococcus erythropolis group</taxon>
    </lineage>
</organism>
<sequence length="224" mass="22541">MKEPDMSRLPGKTLARRIPAAIAGTAAVVALTAGSAMISAGTAAAEPVVPEGIAALIAQAAAISPEASAAVQQLIGTAGADQITTALDLPDIGVTKPQSFMYPAPTVGCGVAGEPVTVTLSSAQAGPNFPLPPWVEADHLRFQAIPGYVGIPKTSGLSVAWINVGTFKGGIVPLDEKLPVLDTPLLSKVVDTGDGKVFAALFGNVDYADGKTCIVLPTVGAFDA</sequence>
<dbReference type="OMA" id="LRFQAIP"/>
<gene>
    <name evidence="1" type="ORF">G9444_3273</name>
</gene>
<protein>
    <submittedName>
        <fullName evidence="1">Uncharacterized protein</fullName>
    </submittedName>
</protein>
<dbReference type="AlphaFoldDB" id="A0A5P3G9W3"/>
<evidence type="ECO:0000313" key="2">
    <source>
        <dbReference type="Proteomes" id="UP000502345"/>
    </source>
</evidence>
<evidence type="ECO:0000313" key="1">
    <source>
        <dbReference type="EMBL" id="QIP40517.1"/>
    </source>
</evidence>
<proteinExistence type="predicted"/>
<reference evidence="1 2" key="1">
    <citation type="submission" date="2020-03" db="EMBL/GenBank/DDBJ databases">
        <title>Screen low temperature-resistant strains for efficient degradation of petroleum hydrocarbons under the low temperature.</title>
        <authorList>
            <person name="Wang Y."/>
            <person name="Chen J."/>
        </authorList>
    </citation>
    <scope>NUCLEOTIDE SEQUENCE [LARGE SCALE GENOMIC DNA]</scope>
    <source>
        <strain evidence="1 2">KB1</strain>
    </source>
</reference>
<dbReference type="Proteomes" id="UP000502345">
    <property type="component" value="Chromosome"/>
</dbReference>
<name>A0A5P3G9W3_RHOER</name>